<keyword evidence="7 9" id="KW-0675">Receptor</keyword>
<evidence type="ECO:0000256" key="4">
    <source>
        <dbReference type="ARBA" id="ARBA00022989"/>
    </source>
</evidence>
<keyword evidence="14" id="KW-1185">Reference proteome</keyword>
<evidence type="ECO:0000256" key="2">
    <source>
        <dbReference type="ARBA" id="ARBA00022475"/>
    </source>
</evidence>
<evidence type="ECO:0000313" key="14">
    <source>
        <dbReference type="Proteomes" id="UP000264800"/>
    </source>
</evidence>
<feature type="transmembrane region" description="Helical" evidence="10">
    <location>
        <begin position="96"/>
        <end position="119"/>
    </location>
</feature>
<evidence type="ECO:0000256" key="8">
    <source>
        <dbReference type="ARBA" id="ARBA00023224"/>
    </source>
</evidence>
<keyword evidence="6 10" id="KW-0472">Membrane</keyword>
<dbReference type="InterPro" id="IPR000276">
    <property type="entry name" value="GPCR_Rhodpsn"/>
</dbReference>
<proteinExistence type="inferred from homology"/>
<dbReference type="PRINTS" id="PR00237">
    <property type="entry name" value="GPCRRHODOPSN"/>
</dbReference>
<feature type="transmembrane region" description="Helical" evidence="10">
    <location>
        <begin position="231"/>
        <end position="252"/>
    </location>
</feature>
<dbReference type="Gene3D" id="1.20.1070.10">
    <property type="entry name" value="Rhodopsin 7-helix transmembrane proteins"/>
    <property type="match status" value="1"/>
</dbReference>
<comment type="subcellular location">
    <subcellularLocation>
        <location evidence="1">Cell membrane</location>
        <topology evidence="1">Multi-pass membrane protein</topology>
    </subcellularLocation>
</comment>
<dbReference type="InterPro" id="IPR017452">
    <property type="entry name" value="GPCR_Rhodpsn_7TM"/>
</dbReference>
<feature type="transmembrane region" description="Helical" evidence="10">
    <location>
        <begin position="272"/>
        <end position="294"/>
    </location>
</feature>
<feature type="domain" description="G-protein coupled receptors family 1 profile" evidence="12">
    <location>
        <begin position="75"/>
        <end position="334"/>
    </location>
</feature>
<reference evidence="13" key="1">
    <citation type="submission" date="2025-08" db="UniProtKB">
        <authorList>
            <consortium name="Ensembl"/>
        </authorList>
    </citation>
    <scope>IDENTIFICATION</scope>
</reference>
<keyword evidence="11" id="KW-0732">Signal</keyword>
<evidence type="ECO:0000256" key="5">
    <source>
        <dbReference type="ARBA" id="ARBA00023040"/>
    </source>
</evidence>
<keyword evidence="5 9" id="KW-0297">G-protein coupled receptor</keyword>
<evidence type="ECO:0000256" key="9">
    <source>
        <dbReference type="RuleBase" id="RU000688"/>
    </source>
</evidence>
<dbReference type="SUPFAM" id="SSF81321">
    <property type="entry name" value="Family A G protein-coupled receptor-like"/>
    <property type="match status" value="1"/>
</dbReference>
<dbReference type="GeneTree" id="ENSGT00940000166133"/>
<evidence type="ECO:0000313" key="13">
    <source>
        <dbReference type="Ensembl" id="ENSKMAP00000022531.1"/>
    </source>
</evidence>
<keyword evidence="8 9" id="KW-0807">Transducer</keyword>
<evidence type="ECO:0000256" key="7">
    <source>
        <dbReference type="ARBA" id="ARBA00023170"/>
    </source>
</evidence>
<dbReference type="GO" id="GO:0005886">
    <property type="term" value="C:plasma membrane"/>
    <property type="evidence" value="ECO:0007669"/>
    <property type="project" value="UniProtKB-SubCell"/>
</dbReference>
<evidence type="ECO:0000256" key="10">
    <source>
        <dbReference type="SAM" id="Phobius"/>
    </source>
</evidence>
<comment type="similarity">
    <text evidence="9">Belongs to the G-protein coupled receptor 1 family.</text>
</comment>
<dbReference type="Ensembl" id="ENSKMAT00000022818.1">
    <property type="protein sequence ID" value="ENSKMAP00000022531.1"/>
    <property type="gene ID" value="ENSKMAG00000016723.1"/>
</dbReference>
<dbReference type="PROSITE" id="PS50262">
    <property type="entry name" value="G_PROTEIN_RECEP_F1_2"/>
    <property type="match status" value="1"/>
</dbReference>
<feature type="chain" id="PRO_5018762941" description="G-protein coupled receptors family 1 profile domain-containing protein" evidence="11">
    <location>
        <begin position="22"/>
        <end position="391"/>
    </location>
</feature>
<sequence>MNSHRIHWMVTLQQVFYPALAAVGIPCEYSASKSWSCWVIKRLIGRLSFRNRNNCNRISFSRHKMALLIYVLPSANTITFLIIWRRNCMLSMSSAFYLMAISVADNLVLTFIVVLELSLKYHQQEPYWSHEPWCNLRDVFNYGAYNASTWLVVLFTAERFISIHTWKIKAKLCTPRCAIWTILITFVFSHLSATPYYWSNASIREDNLTSCVYKPELQIQFVHTLVWFQTLQAYVFPFLVIVTLNGLTLRLISLSSRVQAPLLRSRSRKSVVLLVTVSMSFVLLSVTRAITQIILRTTDMYTLDRDDYDRTINVAADIGTMLCLSNAAANMYLYVCTQSRFRQEFLAWVRQLTYFSGGFPKEVRRNLVLLRLFIFEKAKRITEQVTEFLSG</sequence>
<keyword evidence="4 10" id="KW-1133">Transmembrane helix</keyword>
<protein>
    <recommendedName>
        <fullName evidence="12">G-protein coupled receptors family 1 profile domain-containing protein</fullName>
    </recommendedName>
</protein>
<evidence type="ECO:0000259" key="12">
    <source>
        <dbReference type="PROSITE" id="PS50262"/>
    </source>
</evidence>
<dbReference type="GO" id="GO:0004930">
    <property type="term" value="F:G protein-coupled receptor activity"/>
    <property type="evidence" value="ECO:0007669"/>
    <property type="project" value="UniProtKB-KW"/>
</dbReference>
<reference evidence="13" key="2">
    <citation type="submission" date="2025-09" db="UniProtKB">
        <authorList>
            <consortium name="Ensembl"/>
        </authorList>
    </citation>
    <scope>IDENTIFICATION</scope>
</reference>
<feature type="signal peptide" evidence="11">
    <location>
        <begin position="1"/>
        <end position="21"/>
    </location>
</feature>
<evidence type="ECO:0000256" key="1">
    <source>
        <dbReference type="ARBA" id="ARBA00004651"/>
    </source>
</evidence>
<dbReference type="Pfam" id="PF00001">
    <property type="entry name" value="7tm_1"/>
    <property type="match status" value="1"/>
</dbReference>
<evidence type="ECO:0000256" key="3">
    <source>
        <dbReference type="ARBA" id="ARBA00022692"/>
    </source>
</evidence>
<keyword evidence="2" id="KW-1003">Cell membrane</keyword>
<feature type="transmembrane region" description="Helical" evidence="10">
    <location>
        <begin position="67"/>
        <end position="84"/>
    </location>
</feature>
<dbReference type="AlphaFoldDB" id="A0A3Q3B0Y4"/>
<keyword evidence="3 9" id="KW-0812">Transmembrane</keyword>
<organism evidence="13 14">
    <name type="scientific">Kryptolebias marmoratus</name>
    <name type="common">Mangrove killifish</name>
    <name type="synonym">Rivulus marmoratus</name>
    <dbReference type="NCBI Taxonomy" id="37003"/>
    <lineage>
        <taxon>Eukaryota</taxon>
        <taxon>Metazoa</taxon>
        <taxon>Chordata</taxon>
        <taxon>Craniata</taxon>
        <taxon>Vertebrata</taxon>
        <taxon>Euteleostomi</taxon>
        <taxon>Actinopterygii</taxon>
        <taxon>Neopterygii</taxon>
        <taxon>Teleostei</taxon>
        <taxon>Neoteleostei</taxon>
        <taxon>Acanthomorphata</taxon>
        <taxon>Ovalentaria</taxon>
        <taxon>Atherinomorphae</taxon>
        <taxon>Cyprinodontiformes</taxon>
        <taxon>Rivulidae</taxon>
        <taxon>Kryptolebias</taxon>
    </lineage>
</organism>
<accession>A0A3Q3B0Y4</accession>
<dbReference type="OMA" id="FNYGAYN"/>
<dbReference type="PANTHER" id="PTHR46272">
    <property type="entry name" value="G_PROTEIN_RECEP_F1_2 DOMAIN-CONTAINING PROTEIN"/>
    <property type="match status" value="1"/>
</dbReference>
<evidence type="ECO:0000256" key="6">
    <source>
        <dbReference type="ARBA" id="ARBA00023136"/>
    </source>
</evidence>
<evidence type="ECO:0000256" key="11">
    <source>
        <dbReference type="SAM" id="SignalP"/>
    </source>
</evidence>
<dbReference type="PANTHER" id="PTHR46272:SF5">
    <property type="entry name" value="G-PROTEIN COUPLED RECEPTORS FAMILY 1 PROFILE DOMAIN-CONTAINING PROTEIN"/>
    <property type="match status" value="1"/>
</dbReference>
<dbReference type="Proteomes" id="UP000264800">
    <property type="component" value="Unplaced"/>
</dbReference>
<dbReference type="PROSITE" id="PS00237">
    <property type="entry name" value="G_PROTEIN_RECEP_F1_1"/>
    <property type="match status" value="1"/>
</dbReference>
<feature type="transmembrane region" description="Helical" evidence="10">
    <location>
        <begin position="314"/>
        <end position="335"/>
    </location>
</feature>
<dbReference type="InterPro" id="IPR052477">
    <property type="entry name" value="Orphan_GPCR1"/>
</dbReference>
<name>A0A3Q3B0Y4_KRYMA</name>
<feature type="transmembrane region" description="Helical" evidence="10">
    <location>
        <begin position="177"/>
        <end position="198"/>
    </location>
</feature>